<dbReference type="GO" id="GO:0016787">
    <property type="term" value="F:hydrolase activity"/>
    <property type="evidence" value="ECO:0007669"/>
    <property type="project" value="UniProtKB-KW"/>
</dbReference>
<name>A0A1H6BW63_9ACTN</name>
<dbReference type="GO" id="GO:0000271">
    <property type="term" value="P:polysaccharide biosynthetic process"/>
    <property type="evidence" value="ECO:0007669"/>
    <property type="project" value="TreeGrafter"/>
</dbReference>
<keyword evidence="4" id="KW-0378">Hydrolase</keyword>
<evidence type="ECO:0000259" key="3">
    <source>
        <dbReference type="Pfam" id="PF01757"/>
    </source>
</evidence>
<evidence type="ECO:0000256" key="1">
    <source>
        <dbReference type="SAM" id="MobiDB-lite"/>
    </source>
</evidence>
<dbReference type="RefSeq" id="WP_103939228.1">
    <property type="nucleotide sequence ID" value="NZ_FNVO01000008.1"/>
</dbReference>
<keyword evidence="2" id="KW-1133">Transmembrane helix</keyword>
<dbReference type="GO" id="GO:0016020">
    <property type="term" value="C:membrane"/>
    <property type="evidence" value="ECO:0007669"/>
    <property type="project" value="TreeGrafter"/>
</dbReference>
<accession>A0A1H6BW63</accession>
<reference evidence="5" key="1">
    <citation type="submission" date="2016-10" db="EMBL/GenBank/DDBJ databases">
        <authorList>
            <person name="Varghese N."/>
            <person name="Submissions S."/>
        </authorList>
    </citation>
    <scope>NUCLEOTIDE SEQUENCE [LARGE SCALE GENOMIC DNA]</scope>
    <source>
        <strain evidence="5">DSM 43163</strain>
    </source>
</reference>
<evidence type="ECO:0000313" key="4">
    <source>
        <dbReference type="EMBL" id="SEG64882.1"/>
    </source>
</evidence>
<dbReference type="OrthoDB" id="9807745at2"/>
<evidence type="ECO:0000313" key="5">
    <source>
        <dbReference type="Proteomes" id="UP000236723"/>
    </source>
</evidence>
<feature type="transmembrane region" description="Helical" evidence="2">
    <location>
        <begin position="141"/>
        <end position="163"/>
    </location>
</feature>
<feature type="transmembrane region" description="Helical" evidence="2">
    <location>
        <begin position="312"/>
        <end position="330"/>
    </location>
</feature>
<keyword evidence="2" id="KW-0472">Membrane</keyword>
<feature type="transmembrane region" description="Helical" evidence="2">
    <location>
        <begin position="339"/>
        <end position="359"/>
    </location>
</feature>
<dbReference type="EMBL" id="FNVO01000008">
    <property type="protein sequence ID" value="SEG64882.1"/>
    <property type="molecule type" value="Genomic_DNA"/>
</dbReference>
<dbReference type="Proteomes" id="UP000236723">
    <property type="component" value="Unassembled WGS sequence"/>
</dbReference>
<sequence>MDGARTGEGAARLAWLDALRGLAALAVAFHHATYHYAPGLRRQITAWFDPGMYGVMVFFLVSGYIIPASLERSRSLGRFWVGRVFRIYPLLLFALTAVVVIAATDMWPLRDGLAELDRWAVALAHLTMLQDLLAVPNALNVLWTLSYEMLFYLLVAALFAVGLHRRSAGIAAGLAGGAAAAVALGGLVPATALTKVAGVTPVVTVTALVMAAAIGCAFCRRPQVRAAGAVLGGLLAVVLLAANGRVPLWEGLVILAVMFTGTALYRAERGQIRVRAAVLSAGAVLVVAVAAGLWHMGGWGLPADEVLGLRRAWASALVLAALTFAAGMALRHRAMPRGLTILGVISYSVYLLHPVLLIVSDSLFGRPRQDAPFWLALFLAALVAAALLTQRLVERPAQRLGRRVARRLTSGPTTGANNGTTPHADTDRTALTH</sequence>
<feature type="domain" description="Acyltransferase 3" evidence="3">
    <location>
        <begin position="14"/>
        <end position="388"/>
    </location>
</feature>
<dbReference type="GO" id="GO:0016747">
    <property type="term" value="F:acyltransferase activity, transferring groups other than amino-acyl groups"/>
    <property type="evidence" value="ECO:0007669"/>
    <property type="project" value="InterPro"/>
</dbReference>
<dbReference type="PANTHER" id="PTHR23028:SF53">
    <property type="entry name" value="ACYL_TRANSF_3 DOMAIN-CONTAINING PROTEIN"/>
    <property type="match status" value="1"/>
</dbReference>
<feature type="compositionally biased region" description="Basic and acidic residues" evidence="1">
    <location>
        <begin position="424"/>
        <end position="433"/>
    </location>
</feature>
<feature type="transmembrane region" description="Helical" evidence="2">
    <location>
        <begin position="196"/>
        <end position="219"/>
    </location>
</feature>
<feature type="transmembrane region" description="Helical" evidence="2">
    <location>
        <begin position="12"/>
        <end position="32"/>
    </location>
</feature>
<feature type="transmembrane region" description="Helical" evidence="2">
    <location>
        <begin position="277"/>
        <end position="297"/>
    </location>
</feature>
<gene>
    <name evidence="4" type="ORF">SAMN04489712_10861</name>
</gene>
<proteinExistence type="predicted"/>
<dbReference type="Pfam" id="PF01757">
    <property type="entry name" value="Acyl_transf_3"/>
    <property type="match status" value="1"/>
</dbReference>
<keyword evidence="4" id="KW-0808">Transferase</keyword>
<feature type="transmembrane region" description="Helical" evidence="2">
    <location>
        <begin position="170"/>
        <end position="190"/>
    </location>
</feature>
<feature type="transmembrane region" description="Helical" evidence="2">
    <location>
        <begin position="371"/>
        <end position="393"/>
    </location>
</feature>
<feature type="transmembrane region" description="Helical" evidence="2">
    <location>
        <begin position="90"/>
        <end position="109"/>
    </location>
</feature>
<keyword evidence="5" id="KW-1185">Reference proteome</keyword>
<dbReference type="InterPro" id="IPR050879">
    <property type="entry name" value="Acyltransferase_3"/>
</dbReference>
<evidence type="ECO:0000256" key="2">
    <source>
        <dbReference type="SAM" id="Phobius"/>
    </source>
</evidence>
<feature type="compositionally biased region" description="Low complexity" evidence="1">
    <location>
        <begin position="409"/>
        <end position="422"/>
    </location>
</feature>
<keyword evidence="2" id="KW-0812">Transmembrane</keyword>
<dbReference type="InterPro" id="IPR002656">
    <property type="entry name" value="Acyl_transf_3_dom"/>
</dbReference>
<feature type="transmembrane region" description="Helical" evidence="2">
    <location>
        <begin position="248"/>
        <end position="265"/>
    </location>
</feature>
<feature type="transmembrane region" description="Helical" evidence="2">
    <location>
        <begin position="52"/>
        <end position="70"/>
    </location>
</feature>
<protein>
    <submittedName>
        <fullName evidence="4">Peptidoglycan/LPS O-acetylase OafA/YrhL, contains acyltransferase and SGNH-hydrolase domains</fullName>
    </submittedName>
</protein>
<dbReference type="AlphaFoldDB" id="A0A1H6BW63"/>
<organism evidence="4 5">
    <name type="scientific">Thermomonospora echinospora</name>
    <dbReference type="NCBI Taxonomy" id="1992"/>
    <lineage>
        <taxon>Bacteria</taxon>
        <taxon>Bacillati</taxon>
        <taxon>Actinomycetota</taxon>
        <taxon>Actinomycetes</taxon>
        <taxon>Streptosporangiales</taxon>
        <taxon>Thermomonosporaceae</taxon>
        <taxon>Thermomonospora</taxon>
    </lineage>
</organism>
<keyword evidence="4" id="KW-0012">Acyltransferase</keyword>
<feature type="transmembrane region" description="Helical" evidence="2">
    <location>
        <begin position="226"/>
        <end position="242"/>
    </location>
</feature>
<dbReference type="PANTHER" id="PTHR23028">
    <property type="entry name" value="ACETYLTRANSFERASE"/>
    <property type="match status" value="1"/>
</dbReference>
<feature type="region of interest" description="Disordered" evidence="1">
    <location>
        <begin position="403"/>
        <end position="433"/>
    </location>
</feature>